<organism evidence="1 2">
    <name type="scientific">Caerostris extrusa</name>
    <name type="common">Bark spider</name>
    <name type="synonym">Caerostris bankana</name>
    <dbReference type="NCBI Taxonomy" id="172846"/>
    <lineage>
        <taxon>Eukaryota</taxon>
        <taxon>Metazoa</taxon>
        <taxon>Ecdysozoa</taxon>
        <taxon>Arthropoda</taxon>
        <taxon>Chelicerata</taxon>
        <taxon>Arachnida</taxon>
        <taxon>Araneae</taxon>
        <taxon>Araneomorphae</taxon>
        <taxon>Entelegynae</taxon>
        <taxon>Araneoidea</taxon>
        <taxon>Araneidae</taxon>
        <taxon>Caerostris</taxon>
    </lineage>
</organism>
<dbReference type="EMBL" id="BPLR01021389">
    <property type="protein sequence ID" value="GIX89060.1"/>
    <property type="molecule type" value="Genomic_DNA"/>
</dbReference>
<reference evidence="1 2" key="1">
    <citation type="submission" date="2021-06" db="EMBL/GenBank/DDBJ databases">
        <title>Caerostris extrusa draft genome.</title>
        <authorList>
            <person name="Kono N."/>
            <person name="Arakawa K."/>
        </authorList>
    </citation>
    <scope>NUCLEOTIDE SEQUENCE [LARGE SCALE GENOMIC DNA]</scope>
</reference>
<accession>A0AAV4NZ82</accession>
<comment type="caution">
    <text evidence="1">The sequence shown here is derived from an EMBL/GenBank/DDBJ whole genome shotgun (WGS) entry which is preliminary data.</text>
</comment>
<evidence type="ECO:0000313" key="1">
    <source>
        <dbReference type="EMBL" id="GIX89060.1"/>
    </source>
</evidence>
<keyword evidence="2" id="KW-1185">Reference proteome</keyword>
<protein>
    <submittedName>
        <fullName evidence="1">Uncharacterized protein</fullName>
    </submittedName>
</protein>
<gene>
    <name evidence="1" type="ORF">CEXT_669981</name>
</gene>
<sequence>MHRILEQETGERYGMPASPVLKAERTSGCRVPGDEMNKREDTFQTKADDLLYQRLKGFIISPEETENFDC</sequence>
<name>A0AAV4NZ82_CAEEX</name>
<proteinExistence type="predicted"/>
<evidence type="ECO:0000313" key="2">
    <source>
        <dbReference type="Proteomes" id="UP001054945"/>
    </source>
</evidence>
<dbReference type="Proteomes" id="UP001054945">
    <property type="component" value="Unassembled WGS sequence"/>
</dbReference>
<dbReference type="AlphaFoldDB" id="A0AAV4NZ82"/>